<keyword evidence="3" id="KW-1185">Reference proteome</keyword>
<gene>
    <name evidence="2" type="ORF">MSEO_43670</name>
</gene>
<dbReference type="RefSeq" id="WP_163683480.1">
    <property type="nucleotide sequence ID" value="NZ_AP022582.1"/>
</dbReference>
<accession>A0A7I7P856</accession>
<organism evidence="2 3">
    <name type="scientific">Mycobacterium seoulense</name>
    <dbReference type="NCBI Taxonomy" id="386911"/>
    <lineage>
        <taxon>Bacteria</taxon>
        <taxon>Bacillati</taxon>
        <taxon>Actinomycetota</taxon>
        <taxon>Actinomycetes</taxon>
        <taxon>Mycobacteriales</taxon>
        <taxon>Mycobacteriaceae</taxon>
        <taxon>Mycobacterium</taxon>
    </lineage>
</organism>
<dbReference type="Proteomes" id="UP000466632">
    <property type="component" value="Chromosome"/>
</dbReference>
<dbReference type="KEGG" id="mseo:MSEO_43670"/>
<proteinExistence type="predicted"/>
<evidence type="ECO:0000313" key="3">
    <source>
        <dbReference type="Proteomes" id="UP000466632"/>
    </source>
</evidence>
<name>A0A7I7P856_9MYCO</name>
<evidence type="ECO:0000256" key="1">
    <source>
        <dbReference type="SAM" id="MobiDB-lite"/>
    </source>
</evidence>
<reference evidence="2 3" key="1">
    <citation type="journal article" date="2019" name="Emerg. Microbes Infect.">
        <title>Comprehensive subspecies identification of 175 nontuberculous mycobacteria species based on 7547 genomic profiles.</title>
        <authorList>
            <person name="Matsumoto Y."/>
            <person name="Kinjo T."/>
            <person name="Motooka D."/>
            <person name="Nabeya D."/>
            <person name="Jung N."/>
            <person name="Uechi K."/>
            <person name="Horii T."/>
            <person name="Iida T."/>
            <person name="Fujita J."/>
            <person name="Nakamura S."/>
        </authorList>
    </citation>
    <scope>NUCLEOTIDE SEQUENCE [LARGE SCALE GENOMIC DNA]</scope>
    <source>
        <strain evidence="2 3">JCM 16018</strain>
    </source>
</reference>
<sequence>MVKLVPGPGTGAACATGPVPNSSAPATAEAPAAPAAAPRNDRAEIIFARLLPDLMPTKENVSQKFPGKQRDYTVIVL</sequence>
<evidence type="ECO:0000313" key="2">
    <source>
        <dbReference type="EMBL" id="BBY03868.1"/>
    </source>
</evidence>
<dbReference type="AlphaFoldDB" id="A0A7I7P856"/>
<feature type="region of interest" description="Disordered" evidence="1">
    <location>
        <begin position="1"/>
        <end position="38"/>
    </location>
</feature>
<dbReference type="EMBL" id="AP022582">
    <property type="protein sequence ID" value="BBY03868.1"/>
    <property type="molecule type" value="Genomic_DNA"/>
</dbReference>
<protein>
    <submittedName>
        <fullName evidence="2">Uncharacterized protein</fullName>
    </submittedName>
</protein>